<dbReference type="Proteomes" id="UP000009229">
    <property type="component" value="Chromosome"/>
</dbReference>
<name>A0AAU8PSF0_DESK7</name>
<dbReference type="AlphaFoldDB" id="A0AAU8PSF0"/>
<evidence type="ECO:0000313" key="2">
    <source>
        <dbReference type="Proteomes" id="UP000009229"/>
    </source>
</evidence>
<evidence type="ECO:0000313" key="1">
    <source>
        <dbReference type="EMBL" id="AEG14696.1"/>
    </source>
</evidence>
<keyword evidence="2" id="KW-1185">Reference proteome</keyword>
<proteinExistence type="predicted"/>
<organism evidence="1 2">
    <name type="scientific">Desulfofundulus kuznetsovii (strain DSM 6115 / VKM B-1805 / 17)</name>
    <name type="common">Desulfotomaculum kuznetsovii</name>
    <dbReference type="NCBI Taxonomy" id="760568"/>
    <lineage>
        <taxon>Bacteria</taxon>
        <taxon>Bacillati</taxon>
        <taxon>Bacillota</taxon>
        <taxon>Clostridia</taxon>
        <taxon>Eubacteriales</taxon>
        <taxon>Peptococcaceae</taxon>
        <taxon>Desulfofundulus</taxon>
    </lineage>
</organism>
<protein>
    <submittedName>
        <fullName evidence="1">Uncharacterized protein</fullName>
    </submittedName>
</protein>
<sequence length="68" mass="7499">MPDRSCYYLVVMRFKASRSSNVAGWPARGLSLLSGELILACTSSRAWSLRGVHRQNSSSDMPRITVPA</sequence>
<dbReference type="KEGG" id="dku:Desku_1109"/>
<dbReference type="EMBL" id="CP002770">
    <property type="protein sequence ID" value="AEG14696.1"/>
    <property type="molecule type" value="Genomic_DNA"/>
</dbReference>
<gene>
    <name evidence="1" type="ordered locus">Desku_1109</name>
</gene>
<reference evidence="2" key="1">
    <citation type="submission" date="2011-05" db="EMBL/GenBank/DDBJ databases">
        <title>Complete sequence of Desulfotomaculum kuznetsovii DSM 6115.</title>
        <authorList>
            <person name="Lucas S."/>
            <person name="Han J."/>
            <person name="Lapidus A."/>
            <person name="Cheng J.-F."/>
            <person name="Goodwin L."/>
            <person name="Pitluck S."/>
            <person name="Peters L."/>
            <person name="Mikhailova N."/>
            <person name="Lu M."/>
            <person name="Saunders E."/>
            <person name="Han C."/>
            <person name="Tapia R."/>
            <person name="Land M."/>
            <person name="Hauser L."/>
            <person name="Kyrpides N."/>
            <person name="Ivanova N."/>
            <person name="Pagani I."/>
            <person name="Nazina T."/>
            <person name="Ivanova A."/>
            <person name="Parshina S."/>
            <person name="Kuever J."/>
            <person name="Muyzer G."/>
            <person name="Plugge C."/>
            <person name="Stams A."/>
            <person name="Woyke T."/>
        </authorList>
    </citation>
    <scope>NUCLEOTIDE SEQUENCE [LARGE SCALE GENOMIC DNA]</scope>
    <source>
        <strain evidence="2">DSM 6115 / VKM B-1805 / 17</strain>
    </source>
</reference>
<accession>A0AAU8PSF0</accession>